<evidence type="ECO:0008006" key="3">
    <source>
        <dbReference type="Google" id="ProtNLM"/>
    </source>
</evidence>
<accession>A0ABS2U377</accession>
<organism evidence="1 2">
    <name type="scientific">Actinacidiphila acididurans</name>
    <dbReference type="NCBI Taxonomy" id="2784346"/>
    <lineage>
        <taxon>Bacteria</taxon>
        <taxon>Bacillati</taxon>
        <taxon>Actinomycetota</taxon>
        <taxon>Actinomycetes</taxon>
        <taxon>Kitasatosporales</taxon>
        <taxon>Streptomycetaceae</taxon>
        <taxon>Actinacidiphila</taxon>
    </lineage>
</organism>
<evidence type="ECO:0000313" key="1">
    <source>
        <dbReference type="EMBL" id="MBM9510047.1"/>
    </source>
</evidence>
<comment type="caution">
    <text evidence="1">The sequence shown here is derived from an EMBL/GenBank/DDBJ whole genome shotgun (WGS) entry which is preliminary data.</text>
</comment>
<gene>
    <name evidence="1" type="ORF">ITX44_36920</name>
</gene>
<evidence type="ECO:0000313" key="2">
    <source>
        <dbReference type="Proteomes" id="UP000749040"/>
    </source>
</evidence>
<sequence length="119" mass="13835">MTTTTAAPYACRWCGIGEREHMQRSKPPVGWHPWQAPTQEQIKTRMLLRRAARLAERAARRQALFHATGFWTGSSLSPEDEGEFICRDCGSPACARLARVQRHLDRIRWPQSWREPFLF</sequence>
<reference evidence="1 2" key="1">
    <citation type="submission" date="2021-01" db="EMBL/GenBank/DDBJ databases">
        <title>Streptomyces acididurans sp. nov., isolated from a peat swamp forest soil.</title>
        <authorList>
            <person name="Chantavorakit T."/>
            <person name="Duangmal K."/>
        </authorList>
    </citation>
    <scope>NUCLEOTIDE SEQUENCE [LARGE SCALE GENOMIC DNA]</scope>
    <source>
        <strain evidence="1 2">KK5PA1</strain>
    </source>
</reference>
<proteinExistence type="predicted"/>
<keyword evidence="2" id="KW-1185">Reference proteome</keyword>
<protein>
    <recommendedName>
        <fullName evidence="3">4Fe-4S Wbl-type domain-containing protein</fullName>
    </recommendedName>
</protein>
<dbReference type="Proteomes" id="UP000749040">
    <property type="component" value="Unassembled WGS sequence"/>
</dbReference>
<dbReference type="EMBL" id="JADKYB010000030">
    <property type="protein sequence ID" value="MBM9510047.1"/>
    <property type="molecule type" value="Genomic_DNA"/>
</dbReference>
<name>A0ABS2U377_9ACTN</name>
<dbReference type="RefSeq" id="WP_205363693.1">
    <property type="nucleotide sequence ID" value="NZ_JADKYB010000030.1"/>
</dbReference>